<evidence type="ECO:0000256" key="8">
    <source>
        <dbReference type="SAM" id="MobiDB-lite"/>
    </source>
</evidence>
<dbReference type="GO" id="GO:0007018">
    <property type="term" value="P:microtubule-based movement"/>
    <property type="evidence" value="ECO:0007669"/>
    <property type="project" value="InterPro"/>
</dbReference>
<keyword evidence="5" id="KW-0175">Coiled coil</keyword>
<dbReference type="GO" id="GO:0007052">
    <property type="term" value="P:mitotic spindle organization"/>
    <property type="evidence" value="ECO:0007669"/>
    <property type="project" value="TreeGrafter"/>
</dbReference>
<dbReference type="PANTHER" id="PTHR47969">
    <property type="entry name" value="CHROMOSOME-ASSOCIATED KINESIN KIF4A-RELATED"/>
    <property type="match status" value="1"/>
</dbReference>
<feature type="region of interest" description="Disordered" evidence="8">
    <location>
        <begin position="589"/>
        <end position="622"/>
    </location>
</feature>
<dbReference type="GO" id="GO:0005524">
    <property type="term" value="F:ATP binding"/>
    <property type="evidence" value="ECO:0007669"/>
    <property type="project" value="UniProtKB-KW"/>
</dbReference>
<feature type="domain" description="Kinesin motor" evidence="9">
    <location>
        <begin position="1"/>
        <end position="259"/>
    </location>
</feature>
<dbReference type="GO" id="GO:0051231">
    <property type="term" value="P:spindle elongation"/>
    <property type="evidence" value="ECO:0007669"/>
    <property type="project" value="TreeGrafter"/>
</dbReference>
<evidence type="ECO:0000256" key="5">
    <source>
        <dbReference type="ARBA" id="ARBA00023054"/>
    </source>
</evidence>
<dbReference type="EMBL" id="PGGS01000021">
    <property type="protein sequence ID" value="PNH11830.1"/>
    <property type="molecule type" value="Genomic_DNA"/>
</dbReference>
<dbReference type="PRINTS" id="PR00380">
    <property type="entry name" value="KINESINHEAVY"/>
</dbReference>
<proteinExistence type="inferred from homology"/>
<evidence type="ECO:0000256" key="6">
    <source>
        <dbReference type="ARBA" id="ARBA00023175"/>
    </source>
</evidence>
<feature type="compositionally biased region" description="Basic and acidic residues" evidence="8">
    <location>
        <begin position="903"/>
        <end position="923"/>
    </location>
</feature>
<dbReference type="PANTHER" id="PTHR47969:SF15">
    <property type="entry name" value="CHROMOSOME-ASSOCIATED KINESIN KIF4A-RELATED"/>
    <property type="match status" value="1"/>
</dbReference>
<comment type="subcellular location">
    <subcellularLocation>
        <location evidence="1">Cytoplasm</location>
    </subcellularLocation>
</comment>
<protein>
    <submittedName>
        <fullName evidence="10">Kinesin-like protein Klp68D</fullName>
    </submittedName>
</protein>
<evidence type="ECO:0000259" key="9">
    <source>
        <dbReference type="PROSITE" id="PS50067"/>
    </source>
</evidence>
<keyword evidence="11" id="KW-1185">Reference proteome</keyword>
<dbReference type="Gene3D" id="3.40.850.10">
    <property type="entry name" value="Kinesin motor domain"/>
    <property type="match status" value="1"/>
</dbReference>
<feature type="compositionally biased region" description="Acidic residues" evidence="8">
    <location>
        <begin position="924"/>
        <end position="933"/>
    </location>
</feature>
<feature type="compositionally biased region" description="Polar residues" evidence="8">
    <location>
        <begin position="591"/>
        <end position="616"/>
    </location>
</feature>
<dbReference type="OrthoDB" id="6237065at2759"/>
<comment type="caution">
    <text evidence="10">The sequence shown here is derived from an EMBL/GenBank/DDBJ whole genome shotgun (WGS) entry which is preliminary data.</text>
</comment>
<evidence type="ECO:0000256" key="3">
    <source>
        <dbReference type="ARBA" id="ARBA00022741"/>
    </source>
</evidence>
<dbReference type="InterPro" id="IPR027417">
    <property type="entry name" value="P-loop_NTPase"/>
</dbReference>
<dbReference type="GO" id="GO:0005875">
    <property type="term" value="C:microtubule associated complex"/>
    <property type="evidence" value="ECO:0007669"/>
    <property type="project" value="TreeGrafter"/>
</dbReference>
<reference evidence="10 11" key="1">
    <citation type="journal article" date="2017" name="Mol. Biol. Evol.">
        <title>The 4-celled Tetrabaena socialis nuclear genome reveals the essential components for genetic control of cell number at the origin of multicellularity in the volvocine lineage.</title>
        <authorList>
            <person name="Featherston J."/>
            <person name="Arakaki Y."/>
            <person name="Hanschen E.R."/>
            <person name="Ferris P.J."/>
            <person name="Michod R.E."/>
            <person name="Olson B.J.S.C."/>
            <person name="Nozaki H."/>
            <person name="Durand P.M."/>
        </authorList>
    </citation>
    <scope>NUCLEOTIDE SEQUENCE [LARGE SCALE GENOMIC DNA]</scope>
    <source>
        <strain evidence="10 11">NIES-571</strain>
    </source>
</reference>
<dbReference type="AlphaFoldDB" id="A0A2J8AH40"/>
<comment type="similarity">
    <text evidence="7">Belongs to the TRAFAC class myosin-kinesin ATPase superfamily. Kinesin family.</text>
</comment>
<name>A0A2J8AH40_9CHLO</name>
<feature type="compositionally biased region" description="Low complexity" evidence="8">
    <location>
        <begin position="701"/>
        <end position="715"/>
    </location>
</feature>
<dbReference type="PROSITE" id="PS50067">
    <property type="entry name" value="KINESIN_MOTOR_2"/>
    <property type="match status" value="1"/>
</dbReference>
<feature type="region of interest" description="Disordered" evidence="8">
    <location>
        <begin position="317"/>
        <end position="339"/>
    </location>
</feature>
<keyword evidence="4" id="KW-0067">ATP-binding</keyword>
<feature type="compositionally biased region" description="Low complexity" evidence="8">
    <location>
        <begin position="725"/>
        <end position="735"/>
    </location>
</feature>
<feature type="compositionally biased region" description="Polar residues" evidence="8">
    <location>
        <begin position="498"/>
        <end position="525"/>
    </location>
</feature>
<comment type="caution">
    <text evidence="7">Lacks conserved residue(s) required for the propagation of feature annotation.</text>
</comment>
<evidence type="ECO:0000256" key="7">
    <source>
        <dbReference type="PROSITE-ProRule" id="PRU00283"/>
    </source>
</evidence>
<dbReference type="GO" id="GO:0003777">
    <property type="term" value="F:microtubule motor activity"/>
    <property type="evidence" value="ECO:0007669"/>
    <property type="project" value="InterPro"/>
</dbReference>
<dbReference type="InterPro" id="IPR027640">
    <property type="entry name" value="Kinesin-like_fam"/>
</dbReference>
<dbReference type="SUPFAM" id="SSF52540">
    <property type="entry name" value="P-loop containing nucleoside triphosphate hydrolases"/>
    <property type="match status" value="1"/>
</dbReference>
<keyword evidence="3" id="KW-0547">Nucleotide-binding</keyword>
<dbReference type="SMART" id="SM00129">
    <property type="entry name" value="KISc"/>
    <property type="match status" value="1"/>
</dbReference>
<keyword evidence="2" id="KW-0963">Cytoplasm</keyword>
<feature type="region of interest" description="Disordered" evidence="8">
    <location>
        <begin position="653"/>
        <end position="672"/>
    </location>
</feature>
<feature type="compositionally biased region" description="Low complexity" evidence="8">
    <location>
        <begin position="953"/>
        <end position="966"/>
    </location>
</feature>
<evidence type="ECO:0000313" key="11">
    <source>
        <dbReference type="Proteomes" id="UP000236333"/>
    </source>
</evidence>
<evidence type="ECO:0000256" key="1">
    <source>
        <dbReference type="ARBA" id="ARBA00004496"/>
    </source>
</evidence>
<keyword evidence="6" id="KW-0505">Motor protein</keyword>
<dbReference type="GO" id="GO:0008017">
    <property type="term" value="F:microtubule binding"/>
    <property type="evidence" value="ECO:0007669"/>
    <property type="project" value="InterPro"/>
</dbReference>
<dbReference type="Pfam" id="PF00225">
    <property type="entry name" value="Kinesin"/>
    <property type="match status" value="1"/>
</dbReference>
<feature type="region of interest" description="Disordered" evidence="8">
    <location>
        <begin position="686"/>
        <end position="767"/>
    </location>
</feature>
<organism evidence="10 11">
    <name type="scientific">Tetrabaena socialis</name>
    <dbReference type="NCBI Taxonomy" id="47790"/>
    <lineage>
        <taxon>Eukaryota</taxon>
        <taxon>Viridiplantae</taxon>
        <taxon>Chlorophyta</taxon>
        <taxon>core chlorophytes</taxon>
        <taxon>Chlorophyceae</taxon>
        <taxon>CS clade</taxon>
        <taxon>Chlamydomonadales</taxon>
        <taxon>Tetrabaenaceae</taxon>
        <taxon>Tetrabaena</taxon>
    </lineage>
</organism>
<feature type="region of interest" description="Disordered" evidence="8">
    <location>
        <begin position="436"/>
        <end position="530"/>
    </location>
</feature>
<evidence type="ECO:0000256" key="2">
    <source>
        <dbReference type="ARBA" id="ARBA00022490"/>
    </source>
</evidence>
<accession>A0A2J8AH40</accession>
<feature type="compositionally biased region" description="Acidic residues" evidence="8">
    <location>
        <begin position="861"/>
        <end position="870"/>
    </location>
</feature>
<sequence length="1050" mass="109704">MGTEWANGTRGVIPETLAEVYRLAHDSGLIVKLGCAQIYESKLETLTRPPPRANEPSYGPTPLKALPAWSVRKAGGRPPPTPFSRAKTACDALGVPGPLMVDADSLDVALRMLRDALKERNVGATNCNSNSSRGHFLVAVELWKPGEPAGPFARLKMVDLAGYDSSGKTGATGRRQDEAAHNNQGLLAVNRVLSALSCKQQASQMDPPRVPYRDNLLTRVLQDTLDGTSQTLFIACINASDCKNSIKETLRYTESAGRIKDAPMAAGHVQPQEQAREQARAQTREQELLDELSKARLRAEAAEERFRVEARLREEAEGKLRQAKEDNRSDYILSPGSPVGPPLTPLPSLLGQGAGGTPSCGTIGNCGAIGTGFPTCGHAWGLDSSCFTSGADAAMGSVEDLFCRSDATPAAKGPSPQPAPHTSRWLTLMRLSQEPVSASGGAMPLQRLPSSRSDPSPQPAPESSGAAPVRRLSSSGLDPSPQPAPASSGSALVRLLPSSFSESSPQPIMASSGTAPVRRLSSSGADLSPRPATALSGAVLATTQSAIPPAQGPSSGSALVRLLPSSFSESSPQPAPASSGSALVRLLPSSGLESSPQPIMASSGTAPVRRLSSSGADLSPRPATALSGAVLATTQSASEPRWRASMGLLAPASPQGACSCEPSTASAQPASVDPLLSQSLQRRVLGDTSSVSPLPLSGAERSVASSPAAGPVSRSMPRQLLFTDSPASPAAAASPRWAFSGERSGCATERASDGTLPQPPQRAPAPVGVCAGSRDAMCSLPVDHNASLAPKAPTGRLWPREGGSGLLDVLLDYLRWHRLPILKGSRKEDLRMAVANHCHMMYTRQGKVPRRVRSPVGFIIDIDDDSDDDAEAWHKGRGGRSGRRSMASPRQGRHAEPAGGKAVRTEAMEKNEKAQEGPRRYSDAAEDDDDEGVEEVKQRRSGGAHSFGGGAAGAPSLAPPAAGCSGKVKAGRTKPVPNLGLEAALLQRINLKRSLAGHEAPLAKLTVPVLVEALEGSSFGGKRWVRARKNRAALIEDYRKLLGLGLAGEA</sequence>
<evidence type="ECO:0000313" key="10">
    <source>
        <dbReference type="EMBL" id="PNH11830.1"/>
    </source>
</evidence>
<feature type="region of interest" description="Disordered" evidence="8">
    <location>
        <begin position="860"/>
        <end position="975"/>
    </location>
</feature>
<gene>
    <name evidence="10" type="ORF">TSOC_001316</name>
</gene>
<dbReference type="InterPro" id="IPR036961">
    <property type="entry name" value="Kinesin_motor_dom_sf"/>
</dbReference>
<dbReference type="GO" id="GO:0005737">
    <property type="term" value="C:cytoplasm"/>
    <property type="evidence" value="ECO:0007669"/>
    <property type="project" value="UniProtKB-SubCell"/>
</dbReference>
<evidence type="ECO:0000256" key="4">
    <source>
        <dbReference type="ARBA" id="ARBA00022840"/>
    </source>
</evidence>
<feature type="compositionally biased region" description="Basic and acidic residues" evidence="8">
    <location>
        <begin position="317"/>
        <end position="329"/>
    </location>
</feature>
<dbReference type="InterPro" id="IPR001752">
    <property type="entry name" value="Kinesin_motor_dom"/>
</dbReference>
<dbReference type="Proteomes" id="UP000236333">
    <property type="component" value="Unassembled WGS sequence"/>
</dbReference>